<keyword evidence="1" id="KW-0472">Membrane</keyword>
<evidence type="ECO:0000256" key="1">
    <source>
        <dbReference type="SAM" id="Phobius"/>
    </source>
</evidence>
<reference evidence="2 3" key="1">
    <citation type="submission" date="2019-12" db="EMBL/GenBank/DDBJ databases">
        <title>Rhizobium genotypes associated with high levels of biological nitrogen fixation by grain legumes in a temperate-maritime cropping system.</title>
        <authorList>
            <person name="Maluk M."/>
            <person name="Francesc Ferrando Molina F."/>
            <person name="Lopez Del Egido L."/>
            <person name="Lafos M."/>
            <person name="Langarica-Fuentes A."/>
            <person name="Gebre Yohannes G."/>
            <person name="Young M.W."/>
            <person name="Martin P."/>
            <person name="Gantlett R."/>
            <person name="Kenicer G."/>
            <person name="Hawes C."/>
            <person name="Begg G.S."/>
            <person name="Quilliam R.S."/>
            <person name="Squire G.R."/>
            <person name="Poole P.S."/>
            <person name="Young P.W."/>
            <person name="Iannetta P.M."/>
            <person name="James E.K."/>
        </authorList>
    </citation>
    <scope>NUCLEOTIDE SEQUENCE [LARGE SCALE GENOMIC DNA]</scope>
    <source>
        <strain evidence="2 3">JHI366</strain>
    </source>
</reference>
<evidence type="ECO:0000313" key="2">
    <source>
        <dbReference type="EMBL" id="NEJ72526.1"/>
    </source>
</evidence>
<name>A0A7K3UFS4_9HYPH</name>
<dbReference type="RefSeq" id="WP_164012083.1">
    <property type="nucleotide sequence ID" value="NZ_WUFT01000011.1"/>
</dbReference>
<gene>
    <name evidence="2" type="ORF">GR197_18610</name>
</gene>
<protein>
    <submittedName>
        <fullName evidence="2">Uncharacterized protein</fullName>
    </submittedName>
</protein>
<accession>A0A7K3UFS4</accession>
<sequence>MTVGNVASTRTVKWVFIGLVVVTFVGANAHLVYVAIASQPACVEHIKEKGKQPAEFRAAAAAC</sequence>
<dbReference type="Proteomes" id="UP000471753">
    <property type="component" value="Unassembled WGS sequence"/>
</dbReference>
<comment type="caution">
    <text evidence="2">The sequence shown here is derived from an EMBL/GenBank/DDBJ whole genome shotgun (WGS) entry which is preliminary data.</text>
</comment>
<feature type="transmembrane region" description="Helical" evidence="1">
    <location>
        <begin position="12"/>
        <end position="36"/>
    </location>
</feature>
<organism evidence="2 3">
    <name type="scientific">Rhizobium phaseoli</name>
    <dbReference type="NCBI Taxonomy" id="396"/>
    <lineage>
        <taxon>Bacteria</taxon>
        <taxon>Pseudomonadati</taxon>
        <taxon>Pseudomonadota</taxon>
        <taxon>Alphaproteobacteria</taxon>
        <taxon>Hyphomicrobiales</taxon>
        <taxon>Rhizobiaceae</taxon>
        <taxon>Rhizobium/Agrobacterium group</taxon>
        <taxon>Rhizobium</taxon>
    </lineage>
</organism>
<proteinExistence type="predicted"/>
<keyword evidence="1" id="KW-1133">Transmembrane helix</keyword>
<dbReference type="AlphaFoldDB" id="A0A7K3UFS4"/>
<keyword evidence="1" id="KW-0812">Transmembrane</keyword>
<evidence type="ECO:0000313" key="3">
    <source>
        <dbReference type="Proteomes" id="UP000471753"/>
    </source>
</evidence>
<dbReference type="EMBL" id="WUFT01000011">
    <property type="protein sequence ID" value="NEJ72526.1"/>
    <property type="molecule type" value="Genomic_DNA"/>
</dbReference>